<comment type="similarity">
    <text evidence="7">Belongs to the DNA mismatch repair MutS family. MutS2 subfamily.</text>
</comment>
<feature type="binding site" evidence="7">
    <location>
        <begin position="329"/>
        <end position="336"/>
    </location>
    <ligand>
        <name>ATP</name>
        <dbReference type="ChEBI" id="CHEBI:30616"/>
    </ligand>
</feature>
<comment type="caution">
    <text evidence="9">The sequence shown here is derived from an EMBL/GenBank/DDBJ whole genome shotgun (WGS) entry which is preliminary data.</text>
</comment>
<dbReference type="GO" id="GO:0043023">
    <property type="term" value="F:ribosomal large subunit binding"/>
    <property type="evidence" value="ECO:0007669"/>
    <property type="project" value="UniProtKB-UniRule"/>
</dbReference>
<keyword evidence="4 7" id="KW-0067">ATP-binding</keyword>
<comment type="subunit">
    <text evidence="7">Homodimer. Binds to stalled ribosomes, contacting rRNA.</text>
</comment>
<dbReference type="EC" id="3.1.-.-" evidence="7"/>
<evidence type="ECO:0000256" key="1">
    <source>
        <dbReference type="ARBA" id="ARBA00022730"/>
    </source>
</evidence>
<dbReference type="InterPro" id="IPR036187">
    <property type="entry name" value="DNA_mismatch_repair_MutS_sf"/>
</dbReference>
<feature type="domain" description="Smr" evidence="8">
    <location>
        <begin position="707"/>
        <end position="779"/>
    </location>
</feature>
<dbReference type="GO" id="GO:0072344">
    <property type="term" value="P:rescue of stalled ribosome"/>
    <property type="evidence" value="ECO:0007669"/>
    <property type="project" value="UniProtKB-UniRule"/>
</dbReference>
<dbReference type="AlphaFoldDB" id="A0A938B3I0"/>
<dbReference type="PANTHER" id="PTHR48466:SF2">
    <property type="entry name" value="OS10G0509000 PROTEIN"/>
    <property type="match status" value="1"/>
</dbReference>
<keyword evidence="3 7" id="KW-0378">Hydrolase</keyword>
<evidence type="ECO:0000256" key="5">
    <source>
        <dbReference type="ARBA" id="ARBA00022884"/>
    </source>
</evidence>
<dbReference type="GO" id="GO:0045910">
    <property type="term" value="P:negative regulation of DNA recombination"/>
    <property type="evidence" value="ECO:0007669"/>
    <property type="project" value="InterPro"/>
</dbReference>
<evidence type="ECO:0000256" key="6">
    <source>
        <dbReference type="ARBA" id="ARBA00023125"/>
    </source>
</evidence>
<dbReference type="InterPro" id="IPR005747">
    <property type="entry name" value="MutS2"/>
</dbReference>
<dbReference type="InterPro" id="IPR000432">
    <property type="entry name" value="DNA_mismatch_repair_MutS_C"/>
</dbReference>
<dbReference type="GO" id="GO:0005524">
    <property type="term" value="F:ATP binding"/>
    <property type="evidence" value="ECO:0007669"/>
    <property type="project" value="UniProtKB-UniRule"/>
</dbReference>
<evidence type="ECO:0000256" key="4">
    <source>
        <dbReference type="ARBA" id="ARBA00022840"/>
    </source>
</evidence>
<dbReference type="GO" id="GO:0016887">
    <property type="term" value="F:ATP hydrolysis activity"/>
    <property type="evidence" value="ECO:0007669"/>
    <property type="project" value="InterPro"/>
</dbReference>
<dbReference type="EC" id="3.6.4.-" evidence="7"/>
<dbReference type="PROSITE" id="PS00486">
    <property type="entry name" value="DNA_MISMATCH_REPAIR_2"/>
    <property type="match status" value="1"/>
</dbReference>
<dbReference type="SUPFAM" id="SSF48334">
    <property type="entry name" value="DNA repair protein MutS, domain III"/>
    <property type="match status" value="1"/>
</dbReference>
<sequence length="780" mass="84420">MNDHTEAVLDYPLIRNALQAYAVTPMGKTLVAQLHPQADAERLGVHLQETSELAAALALGADPPLAPVEDIHEHLAAVHISGFYLEGTQFLEVAQCLEVLQRLRRYGQLESQRLPLLSHRLARLSDFSILLREIRTALDDKGAVRDHASPALQEIRQRLKRVRDRVHRRLHDLMGTYSSVVQDAVVTIRNERFVIPLKTDFRQALRGIVHGESASGATVYVEPDSVVELNNELLHVQAEEEREVRQILRQLTERLAVQSVALEQALELLGEVDFIVAKGRLSQSMRGVAPQFVSQPTLRLLGARHPLLAEAVPIDVVLGPADRTLVITGPNTGGKTAALKTLGLLVLMAQSGLHIPARADSALPRFTEVFVDVGDEQSLQQSLSTFSAHLANICTMMQQVSPQALVLLDELGAGTDPMEGGPLGVAILEHFHTSGAMTVATTHHSAIKAYATATPQVACAAVDFDLDTLQPRYQLLYGLPGRSKAFTIAQKLGLPAQVIARAEQEAGLTQLRSEQLLARLEVERQVLATQLQDIESTRTDTERMHAAAQQTLAEAGAEEQRIRHAFYQEGQLLLKTARQDLDATLAAVRQQAPPGAVIAFPQEAWRRIVQNVETLAPAVAATPPAPLPLQVGDQVRVRGMNIIGRLRTPSTGSGNVQVDVGGKTITVAAAALERAEAQGASVVAEPASRPIRTRRRTAVTEGVSAELGLLGATIDEALPAVEKYLDQAFAEGLGRVHLIHGVGSGRLRQAITALLEHHPLVRRFQAGDASGGTTLVELEG</sequence>
<dbReference type="SUPFAM" id="SSF52540">
    <property type="entry name" value="P-loop containing nucleoside triphosphate hydrolases"/>
    <property type="match status" value="1"/>
</dbReference>
<dbReference type="SMART" id="SM00533">
    <property type="entry name" value="MUTSd"/>
    <property type="match status" value="1"/>
</dbReference>
<keyword evidence="7" id="KW-0540">Nuclease</keyword>
<proteinExistence type="inferred from homology"/>
<dbReference type="Pfam" id="PF01713">
    <property type="entry name" value="Smr"/>
    <property type="match status" value="1"/>
</dbReference>
<evidence type="ECO:0000256" key="3">
    <source>
        <dbReference type="ARBA" id="ARBA00022801"/>
    </source>
</evidence>
<comment type="function">
    <text evidence="7">Acts as a ribosome collision sensor, splitting the ribosome into its 2 subunits. Detects stalled/collided 70S ribosomes which it binds and splits by an ATP-hydrolysis driven conformational change. Acts upstream of the ribosome quality control system (RQC), a ribosome-associated complex that mediates the extraction of incompletely synthesized nascent chains from stalled ribosomes and their subsequent degradation. Probably generates substrates for RQC.</text>
</comment>
<evidence type="ECO:0000313" key="9">
    <source>
        <dbReference type="EMBL" id="MBM3223813.1"/>
    </source>
</evidence>
<reference evidence="9" key="1">
    <citation type="submission" date="2019-03" db="EMBL/GenBank/DDBJ databases">
        <title>Lake Tanganyika Metagenome-Assembled Genomes (MAGs).</title>
        <authorList>
            <person name="Tran P."/>
        </authorList>
    </citation>
    <scope>NUCLEOTIDE SEQUENCE</scope>
    <source>
        <strain evidence="9">K_DeepCast_65m_m2_066</strain>
    </source>
</reference>
<dbReference type="InterPro" id="IPR002625">
    <property type="entry name" value="Smr_dom"/>
</dbReference>
<dbReference type="InterPro" id="IPR036063">
    <property type="entry name" value="Smr_dom_sf"/>
</dbReference>
<dbReference type="InterPro" id="IPR045076">
    <property type="entry name" value="MutS"/>
</dbReference>
<comment type="function">
    <text evidence="7">Endonuclease that is involved in the suppression of homologous recombination and thus may have a key role in the control of bacterial genetic diversity.</text>
</comment>
<dbReference type="Gene3D" id="3.40.50.300">
    <property type="entry name" value="P-loop containing nucleotide triphosphate hydrolases"/>
    <property type="match status" value="1"/>
</dbReference>
<dbReference type="GO" id="GO:0019843">
    <property type="term" value="F:rRNA binding"/>
    <property type="evidence" value="ECO:0007669"/>
    <property type="project" value="UniProtKB-UniRule"/>
</dbReference>
<dbReference type="PIRSF" id="PIRSF005814">
    <property type="entry name" value="MutS_YshD"/>
    <property type="match status" value="1"/>
</dbReference>
<keyword evidence="2 7" id="KW-0547">Nucleotide-binding</keyword>
<dbReference type="GO" id="GO:0004519">
    <property type="term" value="F:endonuclease activity"/>
    <property type="evidence" value="ECO:0007669"/>
    <property type="project" value="UniProtKB-UniRule"/>
</dbReference>
<dbReference type="InterPro" id="IPR027417">
    <property type="entry name" value="P-loop_NTPase"/>
</dbReference>
<name>A0A938B3I0_UNCTE</name>
<dbReference type="GO" id="GO:0006298">
    <property type="term" value="P:mismatch repair"/>
    <property type="evidence" value="ECO:0007669"/>
    <property type="project" value="InterPro"/>
</dbReference>
<keyword evidence="5 7" id="KW-0694">RNA-binding</keyword>
<dbReference type="Pfam" id="PF00488">
    <property type="entry name" value="MutS_V"/>
    <property type="match status" value="1"/>
</dbReference>
<keyword evidence="7 9" id="KW-0255">Endonuclease</keyword>
<dbReference type="SMART" id="SM00534">
    <property type="entry name" value="MUTSac"/>
    <property type="match status" value="1"/>
</dbReference>
<evidence type="ECO:0000259" key="8">
    <source>
        <dbReference type="PROSITE" id="PS50828"/>
    </source>
</evidence>
<evidence type="ECO:0000313" key="10">
    <source>
        <dbReference type="Proteomes" id="UP000712673"/>
    </source>
</evidence>
<dbReference type="HAMAP" id="MF_00092">
    <property type="entry name" value="MutS2"/>
    <property type="match status" value="1"/>
</dbReference>
<accession>A0A938B3I0</accession>
<dbReference type="GO" id="GO:0030983">
    <property type="term" value="F:mismatched DNA binding"/>
    <property type="evidence" value="ECO:0007669"/>
    <property type="project" value="InterPro"/>
</dbReference>
<dbReference type="PANTHER" id="PTHR48466">
    <property type="entry name" value="OS10G0509000 PROTEIN-RELATED"/>
    <property type="match status" value="1"/>
</dbReference>
<protein>
    <recommendedName>
        <fullName evidence="7">Endonuclease MutS2</fullName>
        <ecNumber evidence="7">3.1.-.-</ecNumber>
    </recommendedName>
    <alternativeName>
        <fullName evidence="7">Ribosome-associated protein quality control-upstream factor</fullName>
        <shortName evidence="7">RQC-upstream factor</shortName>
        <shortName evidence="7">RqcU</shortName>
        <ecNumber evidence="7">3.6.4.-</ecNumber>
    </alternativeName>
</protein>
<keyword evidence="1 7" id="KW-0699">rRNA-binding</keyword>
<dbReference type="GO" id="GO:0140664">
    <property type="term" value="F:ATP-dependent DNA damage sensor activity"/>
    <property type="evidence" value="ECO:0007669"/>
    <property type="project" value="InterPro"/>
</dbReference>
<gene>
    <name evidence="7" type="primary">mutS2</name>
    <name evidence="7" type="synonym">rqcU</name>
    <name evidence="9" type="ORF">FJZ47_08445</name>
</gene>
<dbReference type="SUPFAM" id="SSF160443">
    <property type="entry name" value="SMR domain-like"/>
    <property type="match status" value="1"/>
</dbReference>
<dbReference type="InterPro" id="IPR007696">
    <property type="entry name" value="DNA_mismatch_repair_MutS_core"/>
</dbReference>
<organism evidence="9 10">
    <name type="scientific">Tectimicrobiota bacterium</name>
    <dbReference type="NCBI Taxonomy" id="2528274"/>
    <lineage>
        <taxon>Bacteria</taxon>
        <taxon>Pseudomonadati</taxon>
        <taxon>Nitrospinota/Tectimicrobiota group</taxon>
        <taxon>Candidatus Tectimicrobiota</taxon>
    </lineage>
</organism>
<evidence type="ECO:0000256" key="7">
    <source>
        <dbReference type="HAMAP-Rule" id="MF_00092"/>
    </source>
</evidence>
<dbReference type="FunFam" id="3.40.50.300:FF:000830">
    <property type="entry name" value="Endonuclease MutS2"/>
    <property type="match status" value="1"/>
</dbReference>
<dbReference type="Gene3D" id="3.30.1370.110">
    <property type="match status" value="1"/>
</dbReference>
<dbReference type="PROSITE" id="PS50828">
    <property type="entry name" value="SMR"/>
    <property type="match status" value="1"/>
</dbReference>
<dbReference type="EMBL" id="VGLS01000204">
    <property type="protein sequence ID" value="MBM3223813.1"/>
    <property type="molecule type" value="Genomic_DNA"/>
</dbReference>
<dbReference type="Proteomes" id="UP000712673">
    <property type="component" value="Unassembled WGS sequence"/>
</dbReference>
<keyword evidence="6 7" id="KW-0238">DNA-binding</keyword>
<dbReference type="NCBIfam" id="TIGR01069">
    <property type="entry name" value="mutS2"/>
    <property type="match status" value="1"/>
</dbReference>
<dbReference type="SMART" id="SM00463">
    <property type="entry name" value="SMR"/>
    <property type="match status" value="1"/>
</dbReference>
<evidence type="ECO:0000256" key="2">
    <source>
        <dbReference type="ARBA" id="ARBA00022741"/>
    </source>
</evidence>